<reference evidence="9" key="3">
    <citation type="submission" date="2025-09" db="UniProtKB">
        <authorList>
            <consortium name="Ensembl"/>
        </authorList>
    </citation>
    <scope>IDENTIFICATION</scope>
</reference>
<dbReference type="PANTHER" id="PTHR10332:SF10">
    <property type="entry name" value="EQUILIBRATIVE NUCLEOSIDE TRANSPORTER 4"/>
    <property type="match status" value="1"/>
</dbReference>
<dbReference type="Ensembl" id="ENSAPLT00020020759.1">
    <property type="protein sequence ID" value="ENSAPLP00020019204.1"/>
    <property type="gene ID" value="ENSAPLG00020013644.1"/>
</dbReference>
<keyword evidence="5 7" id="KW-1133">Transmembrane helix</keyword>
<organism evidence="9 10">
    <name type="scientific">Anas platyrhynchos</name>
    <name type="common">Mallard</name>
    <name type="synonym">Anas boschas</name>
    <dbReference type="NCBI Taxonomy" id="8839"/>
    <lineage>
        <taxon>Eukaryota</taxon>
        <taxon>Metazoa</taxon>
        <taxon>Chordata</taxon>
        <taxon>Craniata</taxon>
        <taxon>Vertebrata</taxon>
        <taxon>Euteleostomi</taxon>
        <taxon>Archelosauria</taxon>
        <taxon>Archosauria</taxon>
        <taxon>Dinosauria</taxon>
        <taxon>Saurischia</taxon>
        <taxon>Theropoda</taxon>
        <taxon>Coelurosauria</taxon>
        <taxon>Aves</taxon>
        <taxon>Neognathae</taxon>
        <taxon>Galloanserae</taxon>
        <taxon>Anseriformes</taxon>
        <taxon>Anatidae</taxon>
        <taxon>Anatinae</taxon>
        <taxon>Anas</taxon>
    </lineage>
</organism>
<dbReference type="AlphaFoldDB" id="A0A8B9ZI30"/>
<evidence type="ECO:0000256" key="8">
    <source>
        <dbReference type="SAM" id="SignalP"/>
    </source>
</evidence>
<feature type="transmembrane region" description="Helical" evidence="7">
    <location>
        <begin position="137"/>
        <end position="156"/>
    </location>
</feature>
<keyword evidence="3" id="KW-0813">Transport</keyword>
<accession>A0A8B9ZI30</accession>
<comment type="similarity">
    <text evidence="2">Belongs to the SLC29A/ENT transporter (TC 2.A.57) family.</text>
</comment>
<keyword evidence="6 7" id="KW-0472">Membrane</keyword>
<evidence type="ECO:0000256" key="4">
    <source>
        <dbReference type="ARBA" id="ARBA00022692"/>
    </source>
</evidence>
<protein>
    <recommendedName>
        <fullName evidence="11">Equilibrative nucleoside transporter 4</fullName>
    </recommendedName>
</protein>
<evidence type="ECO:0000313" key="10">
    <source>
        <dbReference type="Proteomes" id="UP000694400"/>
    </source>
</evidence>
<evidence type="ECO:0000256" key="2">
    <source>
        <dbReference type="ARBA" id="ARBA00007965"/>
    </source>
</evidence>
<dbReference type="InterPro" id="IPR002259">
    <property type="entry name" value="Eqnu_transpt"/>
</dbReference>
<dbReference type="GO" id="GO:0005886">
    <property type="term" value="C:plasma membrane"/>
    <property type="evidence" value="ECO:0007669"/>
    <property type="project" value="TreeGrafter"/>
</dbReference>
<keyword evidence="8" id="KW-0732">Signal</keyword>
<name>A0A8B9ZI30_ANAPL</name>
<reference evidence="9" key="2">
    <citation type="submission" date="2025-08" db="UniProtKB">
        <authorList>
            <consortium name="Ensembl"/>
        </authorList>
    </citation>
    <scope>IDENTIFICATION</scope>
</reference>
<sequence length="331" mass="35781">MRCHEMAWWLFRRALCTRFSHRSILQGWALRLAGGVLSRSLLPSSPPARKKQNINPQSPGIFLPSSLYFWKEFLQAEGIWSAAGLGLACPKRDALSLDAPSATRDMKLRCHCHISSPPFPFGAVSEDPEPQDRYHGIYFAMLLAGVGFLLPYNSFITDVDYLHHKYPGTSIVFDMSLTYILVALVAVILNNALVELLSLHTRISVGELGSPCPRALPAPPQPHHLPLSPLLQVTSSPWAPCSLSASAMSGWSSSPAGKPTPSTWWPSGWWLLAAQVCCGLPGPSPVPTSQPGVFGCGNNPFPSPLCASLLKCSNPASTATRGCCPSATRRA</sequence>
<evidence type="ECO:0000313" key="9">
    <source>
        <dbReference type="Ensembl" id="ENSAPLP00020019204.1"/>
    </source>
</evidence>
<feature type="transmembrane region" description="Helical" evidence="7">
    <location>
        <begin position="176"/>
        <end position="194"/>
    </location>
</feature>
<dbReference type="GO" id="GO:0005337">
    <property type="term" value="F:nucleoside transmembrane transporter activity"/>
    <property type="evidence" value="ECO:0007669"/>
    <property type="project" value="InterPro"/>
</dbReference>
<proteinExistence type="inferred from homology"/>
<evidence type="ECO:0000256" key="7">
    <source>
        <dbReference type="SAM" id="Phobius"/>
    </source>
</evidence>
<evidence type="ECO:0008006" key="11">
    <source>
        <dbReference type="Google" id="ProtNLM"/>
    </source>
</evidence>
<evidence type="ECO:0000256" key="3">
    <source>
        <dbReference type="ARBA" id="ARBA00022448"/>
    </source>
</evidence>
<dbReference type="PANTHER" id="PTHR10332">
    <property type="entry name" value="EQUILIBRATIVE NUCLEOSIDE TRANSPORTER"/>
    <property type="match status" value="1"/>
</dbReference>
<feature type="chain" id="PRO_5034165624" description="Equilibrative nucleoside transporter 4" evidence="8">
    <location>
        <begin position="17"/>
        <end position="331"/>
    </location>
</feature>
<dbReference type="GO" id="GO:0008504">
    <property type="term" value="F:monoamine transmembrane transporter activity"/>
    <property type="evidence" value="ECO:0007669"/>
    <property type="project" value="TreeGrafter"/>
</dbReference>
<keyword evidence="4 7" id="KW-0812">Transmembrane</keyword>
<evidence type="ECO:0000256" key="1">
    <source>
        <dbReference type="ARBA" id="ARBA00004141"/>
    </source>
</evidence>
<comment type="subcellular location">
    <subcellularLocation>
        <location evidence="1">Membrane</location>
        <topology evidence="1">Multi-pass membrane protein</topology>
    </subcellularLocation>
</comment>
<evidence type="ECO:0000256" key="6">
    <source>
        <dbReference type="ARBA" id="ARBA00023136"/>
    </source>
</evidence>
<feature type="signal peptide" evidence="8">
    <location>
        <begin position="1"/>
        <end position="16"/>
    </location>
</feature>
<evidence type="ECO:0000256" key="5">
    <source>
        <dbReference type="ARBA" id="ARBA00022989"/>
    </source>
</evidence>
<dbReference type="Proteomes" id="UP000694400">
    <property type="component" value="Chromosome 15"/>
</dbReference>
<reference evidence="9" key="1">
    <citation type="submission" date="2019-08" db="EMBL/GenBank/DDBJ databases">
        <title>Three high-quality genomes provides insights into domestication of ducks.</title>
        <authorList>
            <person name="Hou Z.C."/>
            <person name="Zhu F."/>
            <person name="Yin Z.T."/>
            <person name="Zhang F."/>
        </authorList>
    </citation>
    <scope>NUCLEOTIDE SEQUENCE [LARGE SCALE GENOMIC DNA]</scope>
</reference>